<feature type="compositionally biased region" description="Low complexity" evidence="1">
    <location>
        <begin position="295"/>
        <end position="313"/>
    </location>
</feature>
<reference evidence="2" key="1">
    <citation type="journal article" date="2023" name="Mol. Phylogenet. Evol.">
        <title>Genome-scale phylogeny and comparative genomics of the fungal order Sordariales.</title>
        <authorList>
            <person name="Hensen N."/>
            <person name="Bonometti L."/>
            <person name="Westerberg I."/>
            <person name="Brannstrom I.O."/>
            <person name="Guillou S."/>
            <person name="Cros-Aarteil S."/>
            <person name="Calhoun S."/>
            <person name="Haridas S."/>
            <person name="Kuo A."/>
            <person name="Mondo S."/>
            <person name="Pangilinan J."/>
            <person name="Riley R."/>
            <person name="LaButti K."/>
            <person name="Andreopoulos B."/>
            <person name="Lipzen A."/>
            <person name="Chen C."/>
            <person name="Yan M."/>
            <person name="Daum C."/>
            <person name="Ng V."/>
            <person name="Clum A."/>
            <person name="Steindorff A."/>
            <person name="Ohm R.A."/>
            <person name="Martin F."/>
            <person name="Silar P."/>
            <person name="Natvig D.O."/>
            <person name="Lalanne C."/>
            <person name="Gautier V."/>
            <person name="Ament-Velasquez S.L."/>
            <person name="Kruys A."/>
            <person name="Hutchinson M.I."/>
            <person name="Powell A.J."/>
            <person name="Barry K."/>
            <person name="Miller A.N."/>
            <person name="Grigoriev I.V."/>
            <person name="Debuchy R."/>
            <person name="Gladieux P."/>
            <person name="Hiltunen Thoren M."/>
            <person name="Johannesson H."/>
        </authorList>
    </citation>
    <scope>NUCLEOTIDE SEQUENCE</scope>
    <source>
        <strain evidence="2">CBS 757.83</strain>
    </source>
</reference>
<dbReference type="AlphaFoldDB" id="A0AAN6SX64"/>
<evidence type="ECO:0000256" key="1">
    <source>
        <dbReference type="SAM" id="MobiDB-lite"/>
    </source>
</evidence>
<name>A0AAN6SX64_9PEZI</name>
<keyword evidence="3" id="KW-1185">Reference proteome</keyword>
<feature type="region of interest" description="Disordered" evidence="1">
    <location>
        <begin position="419"/>
        <end position="489"/>
    </location>
</feature>
<protein>
    <submittedName>
        <fullName evidence="2">Uncharacterized protein</fullName>
    </submittedName>
</protein>
<feature type="region of interest" description="Disordered" evidence="1">
    <location>
        <begin position="293"/>
        <end position="314"/>
    </location>
</feature>
<reference evidence="2" key="2">
    <citation type="submission" date="2023-05" db="EMBL/GenBank/DDBJ databases">
        <authorList>
            <consortium name="Lawrence Berkeley National Laboratory"/>
            <person name="Steindorff A."/>
            <person name="Hensen N."/>
            <person name="Bonometti L."/>
            <person name="Westerberg I."/>
            <person name="Brannstrom I.O."/>
            <person name="Guillou S."/>
            <person name="Cros-Aarteil S."/>
            <person name="Calhoun S."/>
            <person name="Haridas S."/>
            <person name="Kuo A."/>
            <person name="Mondo S."/>
            <person name="Pangilinan J."/>
            <person name="Riley R."/>
            <person name="Labutti K."/>
            <person name="Andreopoulos B."/>
            <person name="Lipzen A."/>
            <person name="Chen C."/>
            <person name="Yanf M."/>
            <person name="Daum C."/>
            <person name="Ng V."/>
            <person name="Clum A."/>
            <person name="Ohm R."/>
            <person name="Martin F."/>
            <person name="Silar P."/>
            <person name="Natvig D."/>
            <person name="Lalanne C."/>
            <person name="Gautier V."/>
            <person name="Ament-Velasquez S.L."/>
            <person name="Kruys A."/>
            <person name="Hutchinson M.I."/>
            <person name="Powell A.J."/>
            <person name="Barry K."/>
            <person name="Miller A.N."/>
            <person name="Grigoriev I.V."/>
            <person name="Debuchy R."/>
            <person name="Gladieux P."/>
            <person name="Thoren M.H."/>
            <person name="Johannesson H."/>
        </authorList>
    </citation>
    <scope>NUCLEOTIDE SEQUENCE</scope>
    <source>
        <strain evidence="2">CBS 757.83</strain>
    </source>
</reference>
<evidence type="ECO:0000313" key="2">
    <source>
        <dbReference type="EMBL" id="KAK4096311.1"/>
    </source>
</evidence>
<evidence type="ECO:0000313" key="3">
    <source>
        <dbReference type="Proteomes" id="UP001305647"/>
    </source>
</evidence>
<dbReference type="EMBL" id="MU863721">
    <property type="protein sequence ID" value="KAK4096311.1"/>
    <property type="molecule type" value="Genomic_DNA"/>
</dbReference>
<accession>A0AAN6SX64</accession>
<dbReference type="Proteomes" id="UP001305647">
    <property type="component" value="Unassembled WGS sequence"/>
</dbReference>
<proteinExistence type="predicted"/>
<feature type="compositionally biased region" description="Basic residues" evidence="1">
    <location>
        <begin position="434"/>
        <end position="448"/>
    </location>
</feature>
<feature type="region of interest" description="Disordered" evidence="1">
    <location>
        <begin position="23"/>
        <end position="56"/>
    </location>
</feature>
<sequence>MLTIESLFSSSFLDQLRAIVHMSPTHDKPGAPEPGHSTRGDSGNQAPPTKRRPCRRHITRAEPGSVYDILHDHAGTSLYVVPICWTDQHTRLLGARFVARPAVVTPVPDVAPGVWLEPSKMAQTLTSELHTLIREDATPARTFCKVRAMKHILSTLFPATLARPKTGAELNLYFGHRVFRKVARIPCVWKSPNSVDTSFDSCPTLPSSSFCQAPKSSRDAGMPMLAYINRSQLAAIRKNLYGVLRGPENNANEPVSRLQRLRSKMLVPADPSHDPYIVAILLTMAQAHYYHESSSRPSSQASSQGSRRSVRVAPSSFRDVKVQVITHDEGNDSSPNFVVYTATITATFLHRFTFPHQAPRPQPNEDVTAGMDISLTPVSFWPILGLKERLSKALGPEIAGDSIYDDPDFIGLWDPLLEPQQQQQQPPRPSPVYNHHHQRHHSSNLKRRRDADREPLSQVLNSSFEEEPPSSPDDRPVLSPATKRRRTARRVMVAEELRAVATTPQDKRSWAAVASKESSHTQTQTTTPAKTVPARINKEILIRGREMPADMAKRTPQEIVQAIN</sequence>
<comment type="caution">
    <text evidence="2">The sequence shown here is derived from an EMBL/GenBank/DDBJ whole genome shotgun (WGS) entry which is preliminary data.</text>
</comment>
<organism evidence="2 3">
    <name type="scientific">Parathielavia hyrcaniae</name>
    <dbReference type="NCBI Taxonomy" id="113614"/>
    <lineage>
        <taxon>Eukaryota</taxon>
        <taxon>Fungi</taxon>
        <taxon>Dikarya</taxon>
        <taxon>Ascomycota</taxon>
        <taxon>Pezizomycotina</taxon>
        <taxon>Sordariomycetes</taxon>
        <taxon>Sordariomycetidae</taxon>
        <taxon>Sordariales</taxon>
        <taxon>Chaetomiaceae</taxon>
        <taxon>Parathielavia</taxon>
    </lineage>
</organism>
<gene>
    <name evidence="2" type="ORF">N658DRAFT_527832</name>
</gene>